<keyword evidence="4" id="KW-1185">Reference proteome</keyword>
<proteinExistence type="predicted"/>
<gene>
    <name evidence="2" type="ORF">M513_01343</name>
    <name evidence="3" type="ORF">M514_01343</name>
</gene>
<reference evidence="3 4" key="1">
    <citation type="journal article" date="2014" name="Nat. Genet.">
        <title>Genome and transcriptome of the porcine whipworm Trichuris suis.</title>
        <authorList>
            <person name="Jex A.R."/>
            <person name="Nejsum P."/>
            <person name="Schwarz E.M."/>
            <person name="Hu L."/>
            <person name="Young N.D."/>
            <person name="Hall R.S."/>
            <person name="Korhonen P.K."/>
            <person name="Liao S."/>
            <person name="Thamsborg S."/>
            <person name="Xia J."/>
            <person name="Xu P."/>
            <person name="Wang S."/>
            <person name="Scheerlinck J.P."/>
            <person name="Hofmann A."/>
            <person name="Sternberg P.W."/>
            <person name="Wang J."/>
            <person name="Gasser R.B."/>
        </authorList>
    </citation>
    <scope>NUCLEOTIDE SEQUENCE [LARGE SCALE GENOMIC DNA]</scope>
    <source>
        <strain evidence="3">DCEP-RM93F</strain>
        <strain evidence="2">DCEP-RM93M</strain>
    </source>
</reference>
<dbReference type="Proteomes" id="UP000030764">
    <property type="component" value="Unassembled WGS sequence"/>
</dbReference>
<accession>A0A085NRZ7</accession>
<feature type="compositionally biased region" description="Basic and acidic residues" evidence="1">
    <location>
        <begin position="194"/>
        <end position="204"/>
    </location>
</feature>
<evidence type="ECO:0000313" key="2">
    <source>
        <dbReference type="EMBL" id="KFD57673.1"/>
    </source>
</evidence>
<evidence type="ECO:0000313" key="4">
    <source>
        <dbReference type="Proteomes" id="UP000030764"/>
    </source>
</evidence>
<feature type="compositionally biased region" description="Polar residues" evidence="1">
    <location>
        <begin position="209"/>
        <end position="218"/>
    </location>
</feature>
<evidence type="ECO:0000313" key="3">
    <source>
        <dbReference type="EMBL" id="KFD72243.1"/>
    </source>
</evidence>
<dbReference type="EMBL" id="KL367478">
    <property type="protein sequence ID" value="KFD72243.1"/>
    <property type="molecule type" value="Genomic_DNA"/>
</dbReference>
<protein>
    <submittedName>
        <fullName evidence="3">Uncharacterized protein</fullName>
    </submittedName>
</protein>
<sequence length="312" mass="34352">LICGLTRGFCLIIVRRTKLLHPVLPAIVPKATMCALKVILSLFIIFLHTSHSKSIMKPRDVSKPQEENVKFNPQVDVAIIPSKEDAQFVPPAESILAKGKLPLRPSSIPSRGHLSPARGSNEDQHRLPGSGSAVTRPYTVGNNFYDNFGSYETGRGSYRSWEVQHRPPYGRFPPGSLGSSLETGIRRPFGSAELESRRPLRPGERGSYPLTSVGSSLEYSRRPSTAGMMPSRRPYSPQPNGRYPSSYGGSSLESGRYGPSAPVRFPGQIDRYGGRYHYPSAQEGSGKFYDRVPFGVNQPFDSSQSVWIDGRA</sequence>
<dbReference type="EMBL" id="KL363187">
    <property type="protein sequence ID" value="KFD57673.1"/>
    <property type="molecule type" value="Genomic_DNA"/>
</dbReference>
<evidence type="ECO:0000256" key="1">
    <source>
        <dbReference type="SAM" id="MobiDB-lite"/>
    </source>
</evidence>
<dbReference type="Proteomes" id="UP000030758">
    <property type="component" value="Unassembled WGS sequence"/>
</dbReference>
<name>A0A085NRZ7_9BILA</name>
<feature type="region of interest" description="Disordered" evidence="1">
    <location>
        <begin position="103"/>
        <end position="138"/>
    </location>
</feature>
<feature type="region of interest" description="Disordered" evidence="1">
    <location>
        <begin position="189"/>
        <end position="259"/>
    </location>
</feature>
<dbReference type="AlphaFoldDB" id="A0A085NRZ7"/>
<organism evidence="3">
    <name type="scientific">Trichuris suis</name>
    <name type="common">pig whipworm</name>
    <dbReference type="NCBI Taxonomy" id="68888"/>
    <lineage>
        <taxon>Eukaryota</taxon>
        <taxon>Metazoa</taxon>
        <taxon>Ecdysozoa</taxon>
        <taxon>Nematoda</taxon>
        <taxon>Enoplea</taxon>
        <taxon>Dorylaimia</taxon>
        <taxon>Trichinellida</taxon>
        <taxon>Trichuridae</taxon>
        <taxon>Trichuris</taxon>
    </lineage>
</organism>
<feature type="non-terminal residue" evidence="3">
    <location>
        <position position="1"/>
    </location>
</feature>